<dbReference type="InterPro" id="IPR027267">
    <property type="entry name" value="AH/BAR_dom_sf"/>
</dbReference>
<keyword evidence="7" id="KW-0175">Coiled coil</keyword>
<dbReference type="Proteomes" id="UP001233999">
    <property type="component" value="Unassembled WGS sequence"/>
</dbReference>
<evidence type="ECO:0000256" key="5">
    <source>
        <dbReference type="ARBA" id="ARBA00023043"/>
    </source>
</evidence>
<keyword evidence="2" id="KW-0677">Repeat</keyword>
<evidence type="ECO:0000256" key="4">
    <source>
        <dbReference type="ARBA" id="ARBA00022833"/>
    </source>
</evidence>
<dbReference type="SUPFAM" id="SSF50729">
    <property type="entry name" value="PH domain-like"/>
    <property type="match status" value="1"/>
</dbReference>
<dbReference type="PROSITE" id="PS50003">
    <property type="entry name" value="PH_DOMAIN"/>
    <property type="match status" value="1"/>
</dbReference>
<dbReference type="Gene3D" id="1.10.220.150">
    <property type="entry name" value="Arf GTPase activating protein"/>
    <property type="match status" value="1"/>
</dbReference>
<dbReference type="EMBL" id="JASPKZ010002342">
    <property type="protein sequence ID" value="KAJ9595394.1"/>
    <property type="molecule type" value="Genomic_DNA"/>
</dbReference>
<dbReference type="Gene3D" id="1.20.1270.60">
    <property type="entry name" value="Arfaptin homology (AH) domain/BAR domain"/>
    <property type="match status" value="1"/>
</dbReference>
<dbReference type="SMART" id="SM00105">
    <property type="entry name" value="ArfGap"/>
    <property type="match status" value="1"/>
</dbReference>
<comment type="caution">
    <text evidence="10">The sequence shown here is derived from an EMBL/GenBank/DDBJ whole genome shotgun (WGS) entry which is preliminary data.</text>
</comment>
<keyword evidence="4" id="KW-0862">Zinc</keyword>
<dbReference type="GO" id="GO:0008270">
    <property type="term" value="F:zinc ion binding"/>
    <property type="evidence" value="ECO:0007669"/>
    <property type="project" value="UniProtKB-KW"/>
</dbReference>
<dbReference type="SUPFAM" id="SSF57863">
    <property type="entry name" value="ArfGap/RecO-like zinc finger"/>
    <property type="match status" value="1"/>
</dbReference>
<feature type="non-terminal residue" evidence="10">
    <location>
        <position position="472"/>
    </location>
</feature>
<gene>
    <name evidence="10" type="ORF">L9F63_013418</name>
</gene>
<keyword evidence="5" id="KW-0040">ANK repeat</keyword>
<dbReference type="CDD" id="cd07603">
    <property type="entry name" value="BAR_ACAPs"/>
    <property type="match status" value="1"/>
</dbReference>
<reference evidence="10" key="1">
    <citation type="journal article" date="2023" name="IScience">
        <title>Live-bearing cockroach genome reveals convergent evolutionary mechanisms linked to viviparity in insects and beyond.</title>
        <authorList>
            <person name="Fouks B."/>
            <person name="Harrison M.C."/>
            <person name="Mikhailova A.A."/>
            <person name="Marchal E."/>
            <person name="English S."/>
            <person name="Carruthers M."/>
            <person name="Jennings E.C."/>
            <person name="Chiamaka E.L."/>
            <person name="Frigard R.A."/>
            <person name="Pippel M."/>
            <person name="Attardo G.M."/>
            <person name="Benoit J.B."/>
            <person name="Bornberg-Bauer E."/>
            <person name="Tobe S.S."/>
        </authorList>
    </citation>
    <scope>NUCLEOTIDE SEQUENCE</scope>
    <source>
        <strain evidence="10">Stay&amp;Tobe</strain>
    </source>
</reference>
<dbReference type="PROSITE" id="PS50115">
    <property type="entry name" value="ARFGAP"/>
    <property type="match status" value="1"/>
</dbReference>
<dbReference type="GO" id="GO:0005737">
    <property type="term" value="C:cytoplasm"/>
    <property type="evidence" value="ECO:0007669"/>
    <property type="project" value="InterPro"/>
</dbReference>
<dbReference type="PANTHER" id="PTHR23180">
    <property type="entry name" value="CENTAURIN/ARF"/>
    <property type="match status" value="1"/>
</dbReference>
<dbReference type="Gene3D" id="2.30.29.30">
    <property type="entry name" value="Pleckstrin-homology domain (PH domain)/Phosphotyrosine-binding domain (PTB)"/>
    <property type="match status" value="1"/>
</dbReference>
<evidence type="ECO:0000256" key="1">
    <source>
        <dbReference type="ARBA" id="ARBA00022723"/>
    </source>
</evidence>
<keyword evidence="1" id="KW-0479">Metal-binding</keyword>
<evidence type="ECO:0000256" key="6">
    <source>
        <dbReference type="PROSITE-ProRule" id="PRU00288"/>
    </source>
</evidence>
<dbReference type="InterPro" id="IPR001164">
    <property type="entry name" value="ArfGAP_dom"/>
</dbReference>
<dbReference type="InterPro" id="IPR004148">
    <property type="entry name" value="BAR_dom"/>
</dbReference>
<dbReference type="Pfam" id="PF01412">
    <property type="entry name" value="ArfGap"/>
    <property type="match status" value="1"/>
</dbReference>
<dbReference type="GO" id="GO:0005096">
    <property type="term" value="F:GTPase activator activity"/>
    <property type="evidence" value="ECO:0007669"/>
    <property type="project" value="InterPro"/>
</dbReference>
<evidence type="ECO:0000256" key="2">
    <source>
        <dbReference type="ARBA" id="ARBA00022737"/>
    </source>
</evidence>
<sequence length="472" mass="54034">MECIINLEECLRDSPKFRSTLEEQEADIEQLEQKLDKILKTCGMMVDVGKNYVAQQSQFANSLWDLSSYFRDDADAVACLNKLIHALQEVNKFQTILLDQASRTILKNLTAFIKGDIKGMRESRHYFEKISADLDSALQRNAQVPRSRPNEAEEAQNLLCATRSCFRHTALDYVYTLSILQAKKKPEVLGTLLSYMHACSTFFHQGSDLCQDLDPFLKKLAENSGLKMRQQCGKLEKQMENRHTYVTSRDFIPPPGQNGVPRMEGYLFKRTSNAFKTWNRRWFSLQDNQLVYRKRTGEVAVTVMEEDLRLCSVKPVLEGDRRFCFEVLSPAKSHMLQADTDEMYQSWISAMQQGIGAAIQLSISEENSLTPQNICNLERQRKNKNWEQLLKIPGNELCCDCGSANPRWASINLGITLCIDCSGVHRSLGVHYIYEANIDPGFARATPKCHGNIREAWIKAKYVERRFVKQLA</sequence>
<feature type="coiled-coil region" evidence="7">
    <location>
        <begin position="14"/>
        <end position="41"/>
    </location>
</feature>
<dbReference type="CDD" id="cd13250">
    <property type="entry name" value="PH_ACAP"/>
    <property type="match status" value="1"/>
</dbReference>
<dbReference type="Pfam" id="PF16746">
    <property type="entry name" value="BAR_3"/>
    <property type="match status" value="1"/>
</dbReference>
<evidence type="ECO:0000259" key="9">
    <source>
        <dbReference type="PROSITE" id="PS50115"/>
    </source>
</evidence>
<dbReference type="InterPro" id="IPR011993">
    <property type="entry name" value="PH-like_dom_sf"/>
</dbReference>
<dbReference type="FunFam" id="1.20.1270.60:FF:000025">
    <property type="entry name" value="arf-GAP with coiled-coil, ANK repeat and PH domain-containing protein 2"/>
    <property type="match status" value="1"/>
</dbReference>
<protein>
    <submittedName>
        <fullName evidence="10">Uncharacterized protein</fullName>
    </submittedName>
</protein>
<feature type="domain" description="Arf-GAP" evidence="9">
    <location>
        <begin position="383"/>
        <end position="457"/>
    </location>
</feature>
<dbReference type="InterPro" id="IPR045258">
    <property type="entry name" value="ACAP1/2/3-like"/>
</dbReference>
<accession>A0AAD8EML2</accession>
<dbReference type="PANTHER" id="PTHR23180:SF399">
    <property type="entry name" value="BLOWN FUSE, ISOFORM A-RELATED"/>
    <property type="match status" value="1"/>
</dbReference>
<proteinExistence type="predicted"/>
<evidence type="ECO:0000313" key="11">
    <source>
        <dbReference type="Proteomes" id="UP001233999"/>
    </source>
</evidence>
<name>A0AAD8EML2_DIPPU</name>
<dbReference type="InterPro" id="IPR037278">
    <property type="entry name" value="ARFGAP/RecO"/>
</dbReference>
<keyword evidence="3 6" id="KW-0863">Zinc-finger</keyword>
<feature type="domain" description="PH" evidence="8">
    <location>
        <begin position="260"/>
        <end position="356"/>
    </location>
</feature>
<keyword evidence="11" id="KW-1185">Reference proteome</keyword>
<evidence type="ECO:0000313" key="10">
    <source>
        <dbReference type="EMBL" id="KAJ9595394.1"/>
    </source>
</evidence>
<evidence type="ECO:0000256" key="3">
    <source>
        <dbReference type="ARBA" id="ARBA00022771"/>
    </source>
</evidence>
<reference evidence="10" key="2">
    <citation type="submission" date="2023-05" db="EMBL/GenBank/DDBJ databases">
        <authorList>
            <person name="Fouks B."/>
        </authorList>
    </citation>
    <scope>NUCLEOTIDE SEQUENCE</scope>
    <source>
        <strain evidence="10">Stay&amp;Tobe</strain>
        <tissue evidence="10">Testes</tissue>
    </source>
</reference>
<dbReference type="SMART" id="SM00233">
    <property type="entry name" value="PH"/>
    <property type="match status" value="1"/>
</dbReference>
<dbReference type="PRINTS" id="PR00405">
    <property type="entry name" value="REVINTRACTNG"/>
</dbReference>
<dbReference type="FunFam" id="2.30.29.30:FF:000026">
    <property type="entry name" value="Arf-GAP with coiled-coil, ANK repeat and PH domain-containing protein 2"/>
    <property type="match status" value="1"/>
</dbReference>
<dbReference type="SUPFAM" id="SSF103657">
    <property type="entry name" value="BAR/IMD domain-like"/>
    <property type="match status" value="1"/>
</dbReference>
<dbReference type="InterPro" id="IPR038508">
    <property type="entry name" value="ArfGAP_dom_sf"/>
</dbReference>
<dbReference type="Pfam" id="PF00169">
    <property type="entry name" value="PH"/>
    <property type="match status" value="1"/>
</dbReference>
<evidence type="ECO:0000259" key="8">
    <source>
        <dbReference type="PROSITE" id="PS50003"/>
    </source>
</evidence>
<dbReference type="AlphaFoldDB" id="A0AAD8EML2"/>
<organism evidence="10 11">
    <name type="scientific">Diploptera punctata</name>
    <name type="common">Pacific beetle cockroach</name>
    <dbReference type="NCBI Taxonomy" id="6984"/>
    <lineage>
        <taxon>Eukaryota</taxon>
        <taxon>Metazoa</taxon>
        <taxon>Ecdysozoa</taxon>
        <taxon>Arthropoda</taxon>
        <taxon>Hexapoda</taxon>
        <taxon>Insecta</taxon>
        <taxon>Pterygota</taxon>
        <taxon>Neoptera</taxon>
        <taxon>Polyneoptera</taxon>
        <taxon>Dictyoptera</taxon>
        <taxon>Blattodea</taxon>
        <taxon>Blaberoidea</taxon>
        <taxon>Blaberidae</taxon>
        <taxon>Diplopterinae</taxon>
        <taxon>Diploptera</taxon>
    </lineage>
</organism>
<evidence type="ECO:0000256" key="7">
    <source>
        <dbReference type="SAM" id="Coils"/>
    </source>
</evidence>
<dbReference type="InterPro" id="IPR001849">
    <property type="entry name" value="PH_domain"/>
</dbReference>